<feature type="transmembrane region" description="Helical" evidence="1">
    <location>
        <begin position="66"/>
        <end position="86"/>
    </location>
</feature>
<keyword evidence="4" id="KW-1185">Reference proteome</keyword>
<evidence type="ECO:0000256" key="1">
    <source>
        <dbReference type="SAM" id="Phobius"/>
    </source>
</evidence>
<dbReference type="EMBL" id="LITU01000033">
    <property type="protein sequence ID" value="KOY17835.1"/>
    <property type="molecule type" value="Genomic_DNA"/>
</dbReference>
<sequence>MDEPKGGRTMPKLQRTSQNENLKEMDLLIEEEFHNFDVTDKVMTRVRKLAVHKLGLDARARVRQRVVVPGLTAMFVLGVSVTGYAASQYIEFLNNKGEVVLNTAAAKEQTDFVTKYTSRLGFYTNQIKEQLQPGDYVAYYVKDDLINNADKLNPVKFEYKWIEYSNFSSLQAEITRTQAPVLKAITHLPQGYQFDYGYVYPADLYTNHLADAAYLQLTDDLKRQAESSSEGQRVYIQKLNWNKADFSLARYVKGKNVVTVTATKIFPDSKVTIFQDDQATSEKLNIQGNEVYYIQSNTKDRETDSVTYHRIGWRDDHNHSLYEISNNADSNLGKEDLVKIAEEILISR</sequence>
<accession>A0A0N0UIE4</accession>
<keyword evidence="1" id="KW-0812">Transmembrane</keyword>
<comment type="caution">
    <text evidence="3">The sequence shown here is derived from an EMBL/GenBank/DDBJ whole genome shotgun (WGS) entry which is preliminary data.</text>
</comment>
<dbReference type="Pfam" id="PF14285">
    <property type="entry name" value="DUF4367"/>
    <property type="match status" value="1"/>
</dbReference>
<name>A0A0N0UIE4_9BACL</name>
<dbReference type="PATRIC" id="fig|1705561.3.peg.217"/>
<evidence type="ECO:0000259" key="2">
    <source>
        <dbReference type="Pfam" id="PF14285"/>
    </source>
</evidence>
<dbReference type="InterPro" id="IPR025377">
    <property type="entry name" value="DUF4367"/>
</dbReference>
<keyword evidence="1" id="KW-0472">Membrane</keyword>
<proteinExistence type="predicted"/>
<gene>
    <name evidence="3" type="ORF">AMS66_03620</name>
</gene>
<reference evidence="3 4" key="1">
    <citation type="submission" date="2015-08" db="EMBL/GenBank/DDBJ databases">
        <title>Draft genome sequence of cellulolytic and xylanolytic Paenibacillus sp. A59, isolated from a decaying forest soil from Patagonia, Argentina.</title>
        <authorList>
            <person name="Ghio S."/>
            <person name="Caceres A.M."/>
            <person name="Talia P."/>
            <person name="Grasso D."/>
            <person name="Campos E."/>
        </authorList>
    </citation>
    <scope>NUCLEOTIDE SEQUENCE [LARGE SCALE GENOMIC DNA]</scope>
    <source>
        <strain evidence="3 4">A59</strain>
    </source>
</reference>
<evidence type="ECO:0000313" key="4">
    <source>
        <dbReference type="Proteomes" id="UP000037688"/>
    </source>
</evidence>
<keyword evidence="1" id="KW-1133">Transmembrane helix</keyword>
<evidence type="ECO:0000313" key="3">
    <source>
        <dbReference type="EMBL" id="KOY17835.1"/>
    </source>
</evidence>
<feature type="domain" description="DUF4367" evidence="2">
    <location>
        <begin position="237"/>
        <end position="344"/>
    </location>
</feature>
<dbReference type="Proteomes" id="UP000037688">
    <property type="component" value="Unassembled WGS sequence"/>
</dbReference>
<dbReference type="AlphaFoldDB" id="A0A0N0UIE4"/>
<organism evidence="3 4">
    <name type="scientific">Paenibacillus xylanivorans</name>
    <dbReference type="NCBI Taxonomy" id="1705561"/>
    <lineage>
        <taxon>Bacteria</taxon>
        <taxon>Bacillati</taxon>
        <taxon>Bacillota</taxon>
        <taxon>Bacilli</taxon>
        <taxon>Bacillales</taxon>
        <taxon>Paenibacillaceae</taxon>
        <taxon>Paenibacillus</taxon>
    </lineage>
</organism>
<protein>
    <recommendedName>
        <fullName evidence="2">DUF4367 domain-containing protein</fullName>
    </recommendedName>
</protein>